<comment type="caution">
    <text evidence="3">The sequence shown here is derived from an EMBL/GenBank/DDBJ whole genome shotgun (WGS) entry which is preliminary data.</text>
</comment>
<accession>A0ABS4AXQ7</accession>
<name>A0ABS4AXQ7_9PROT</name>
<organism evidence="3 4">
    <name type="scientific">Roseomonas nitratireducens</name>
    <dbReference type="NCBI Taxonomy" id="2820810"/>
    <lineage>
        <taxon>Bacteria</taxon>
        <taxon>Pseudomonadati</taxon>
        <taxon>Pseudomonadota</taxon>
        <taxon>Alphaproteobacteria</taxon>
        <taxon>Acetobacterales</taxon>
        <taxon>Roseomonadaceae</taxon>
        <taxon>Roseomonas</taxon>
    </lineage>
</organism>
<evidence type="ECO:0000313" key="3">
    <source>
        <dbReference type="EMBL" id="MBP0466131.1"/>
    </source>
</evidence>
<gene>
    <name evidence="3" type="ORF">J5Y09_19550</name>
</gene>
<evidence type="ECO:0000256" key="2">
    <source>
        <dbReference type="SAM" id="Phobius"/>
    </source>
</evidence>
<keyword evidence="2" id="KW-1133">Transmembrane helix</keyword>
<proteinExistence type="predicted"/>
<dbReference type="Proteomes" id="UP000680815">
    <property type="component" value="Unassembled WGS sequence"/>
</dbReference>
<reference evidence="3 4" key="1">
    <citation type="submission" date="2021-03" db="EMBL/GenBank/DDBJ databases">
        <authorList>
            <person name="So Y."/>
        </authorList>
    </citation>
    <scope>NUCLEOTIDE SEQUENCE [LARGE SCALE GENOMIC DNA]</scope>
    <source>
        <strain evidence="3 4">PWR1</strain>
    </source>
</reference>
<evidence type="ECO:0000256" key="1">
    <source>
        <dbReference type="SAM" id="MobiDB-lite"/>
    </source>
</evidence>
<dbReference type="RefSeq" id="WP_209353511.1">
    <property type="nucleotide sequence ID" value="NZ_JAGIYZ010000023.1"/>
</dbReference>
<evidence type="ECO:0000313" key="4">
    <source>
        <dbReference type="Proteomes" id="UP000680815"/>
    </source>
</evidence>
<keyword evidence="2" id="KW-0812">Transmembrane</keyword>
<dbReference type="EMBL" id="JAGIYZ010000023">
    <property type="protein sequence ID" value="MBP0466131.1"/>
    <property type="molecule type" value="Genomic_DNA"/>
</dbReference>
<feature type="transmembrane region" description="Helical" evidence="2">
    <location>
        <begin position="24"/>
        <end position="46"/>
    </location>
</feature>
<feature type="region of interest" description="Disordered" evidence="1">
    <location>
        <begin position="1"/>
        <end position="20"/>
    </location>
</feature>
<protein>
    <submittedName>
        <fullName evidence="3">Uncharacterized protein</fullName>
    </submittedName>
</protein>
<sequence length="47" mass="5089">MSEVTANAILPADEARHEEDPGRAWVNATVIALPMWGGFMALLAAFF</sequence>
<keyword evidence="4" id="KW-1185">Reference proteome</keyword>
<keyword evidence="2" id="KW-0472">Membrane</keyword>